<name>A0ABV8LQ47_9ACTN</name>
<evidence type="ECO:0000313" key="2">
    <source>
        <dbReference type="EMBL" id="MFC4133102.1"/>
    </source>
</evidence>
<dbReference type="SUPFAM" id="SSF51182">
    <property type="entry name" value="RmlC-like cupins"/>
    <property type="match status" value="1"/>
</dbReference>
<dbReference type="Pfam" id="PF07883">
    <property type="entry name" value="Cupin_2"/>
    <property type="match status" value="1"/>
</dbReference>
<dbReference type="InterPro" id="IPR013096">
    <property type="entry name" value="Cupin_2"/>
</dbReference>
<gene>
    <name evidence="2" type="ORF">ACFOZ4_21015</name>
</gene>
<dbReference type="InterPro" id="IPR053146">
    <property type="entry name" value="QDO-like"/>
</dbReference>
<evidence type="ECO:0000313" key="3">
    <source>
        <dbReference type="Proteomes" id="UP001595816"/>
    </source>
</evidence>
<accession>A0ABV8LQ47</accession>
<protein>
    <submittedName>
        <fullName evidence="2">Cupin domain-containing protein</fullName>
    </submittedName>
</protein>
<reference evidence="3" key="1">
    <citation type="journal article" date="2019" name="Int. J. Syst. Evol. Microbiol.">
        <title>The Global Catalogue of Microorganisms (GCM) 10K type strain sequencing project: providing services to taxonomists for standard genome sequencing and annotation.</title>
        <authorList>
            <consortium name="The Broad Institute Genomics Platform"/>
            <consortium name="The Broad Institute Genome Sequencing Center for Infectious Disease"/>
            <person name="Wu L."/>
            <person name="Ma J."/>
        </authorList>
    </citation>
    <scope>NUCLEOTIDE SEQUENCE [LARGE SCALE GENOMIC DNA]</scope>
    <source>
        <strain evidence="3">CGMCC 4.7289</strain>
    </source>
</reference>
<feature type="domain" description="Cupin type-2" evidence="1">
    <location>
        <begin position="61"/>
        <end position="125"/>
    </location>
</feature>
<keyword evidence="3" id="KW-1185">Reference proteome</keyword>
<dbReference type="Proteomes" id="UP001595816">
    <property type="component" value="Unassembled WGS sequence"/>
</dbReference>
<dbReference type="PANTHER" id="PTHR36440">
    <property type="entry name" value="PUTATIVE (AFU_ORTHOLOGUE AFUA_8G07350)-RELATED"/>
    <property type="match status" value="1"/>
</dbReference>
<dbReference type="Gene3D" id="2.60.120.10">
    <property type="entry name" value="Jelly Rolls"/>
    <property type="match status" value="1"/>
</dbReference>
<dbReference type="InterPro" id="IPR011051">
    <property type="entry name" value="RmlC_Cupin_sf"/>
</dbReference>
<organism evidence="2 3">
    <name type="scientific">Hamadaea flava</name>
    <dbReference type="NCBI Taxonomy" id="1742688"/>
    <lineage>
        <taxon>Bacteria</taxon>
        <taxon>Bacillati</taxon>
        <taxon>Actinomycetota</taxon>
        <taxon>Actinomycetes</taxon>
        <taxon>Micromonosporales</taxon>
        <taxon>Micromonosporaceae</taxon>
        <taxon>Hamadaea</taxon>
    </lineage>
</organism>
<evidence type="ECO:0000259" key="1">
    <source>
        <dbReference type="Pfam" id="PF07883"/>
    </source>
</evidence>
<dbReference type="PANTHER" id="PTHR36440:SF1">
    <property type="entry name" value="PUTATIVE (AFU_ORTHOLOGUE AFUA_8G07350)-RELATED"/>
    <property type="match status" value="1"/>
</dbReference>
<comment type="caution">
    <text evidence="2">The sequence shown here is derived from an EMBL/GenBank/DDBJ whole genome shotgun (WGS) entry which is preliminary data.</text>
</comment>
<dbReference type="RefSeq" id="WP_253751744.1">
    <property type="nucleotide sequence ID" value="NZ_JAMZDZ010000001.1"/>
</dbReference>
<sequence length="171" mass="18498">MSYPPQQYTAEAPAVSATLRSGDAPVDLTIGARSKVSYLATGETTNGMFGLYRWDLQAVPPPDSLPGGHFHRTMAESFYILSGTVALGDGEKWVDASPGDYLYVPPGGIHSFANTSGEPASMLILFAPGGPREAYFEELADITAKGRELTHDEWVELWARHDQYEATITTG</sequence>
<dbReference type="EMBL" id="JBHSAY010000009">
    <property type="protein sequence ID" value="MFC4133102.1"/>
    <property type="molecule type" value="Genomic_DNA"/>
</dbReference>
<dbReference type="InterPro" id="IPR014710">
    <property type="entry name" value="RmlC-like_jellyroll"/>
</dbReference>
<proteinExistence type="predicted"/>